<dbReference type="EMBL" id="PCRO01000001">
    <property type="protein sequence ID" value="PIP23167.1"/>
    <property type="molecule type" value="Genomic_DNA"/>
</dbReference>
<gene>
    <name evidence="1" type="ORF">COX37_00030</name>
</gene>
<organism evidence="1 2">
    <name type="scientific">Candidatus Nealsonbacteria bacterium CG23_combo_of_CG06-09_8_20_14_all_39_17</name>
    <dbReference type="NCBI Taxonomy" id="1974722"/>
    <lineage>
        <taxon>Bacteria</taxon>
        <taxon>Candidatus Nealsoniibacteriota</taxon>
    </lineage>
</organism>
<sequence length="164" mass="18672">MFVRIIENEIKTIGEDLYTDGKKVNCLVVMDEAHRYISNGSSDPQIAELTTEIVDSVRTTRKYGIGYMFITQTIESLDKEILQQIRIFSFGYGLTVGTEIKTISNLLNNESALQLYKSFIDPSSSHTKPELRRYPFMFFGSVSPLSFTGAPLFIEVYNNPSDFR</sequence>
<protein>
    <submittedName>
        <fullName evidence="1">Uncharacterized protein</fullName>
    </submittedName>
</protein>
<dbReference type="SUPFAM" id="SSF52540">
    <property type="entry name" value="P-loop containing nucleoside triphosphate hydrolases"/>
    <property type="match status" value="1"/>
</dbReference>
<evidence type="ECO:0000313" key="1">
    <source>
        <dbReference type="EMBL" id="PIP23167.1"/>
    </source>
</evidence>
<dbReference type="Proteomes" id="UP000229976">
    <property type="component" value="Unassembled WGS sequence"/>
</dbReference>
<reference evidence="1 2" key="1">
    <citation type="submission" date="2017-09" db="EMBL/GenBank/DDBJ databases">
        <title>Depth-based differentiation of microbial function through sediment-hosted aquifers and enrichment of novel symbionts in the deep terrestrial subsurface.</title>
        <authorList>
            <person name="Probst A.J."/>
            <person name="Ladd B."/>
            <person name="Jarett J.K."/>
            <person name="Geller-Mcgrath D.E."/>
            <person name="Sieber C.M."/>
            <person name="Emerson J.B."/>
            <person name="Anantharaman K."/>
            <person name="Thomas B.C."/>
            <person name="Malmstrom R."/>
            <person name="Stieglmeier M."/>
            <person name="Klingl A."/>
            <person name="Woyke T."/>
            <person name="Ryan C.M."/>
            <person name="Banfield J.F."/>
        </authorList>
    </citation>
    <scope>NUCLEOTIDE SEQUENCE [LARGE SCALE GENOMIC DNA]</scope>
    <source>
        <strain evidence="1">CG23_combo_of_CG06-09_8_20_14_all_39_17</strain>
    </source>
</reference>
<proteinExistence type="predicted"/>
<accession>A0A2G9YVD1</accession>
<comment type="caution">
    <text evidence="1">The sequence shown here is derived from an EMBL/GenBank/DDBJ whole genome shotgun (WGS) entry which is preliminary data.</text>
</comment>
<dbReference type="Gene3D" id="3.40.50.300">
    <property type="entry name" value="P-loop containing nucleotide triphosphate hydrolases"/>
    <property type="match status" value="1"/>
</dbReference>
<evidence type="ECO:0000313" key="2">
    <source>
        <dbReference type="Proteomes" id="UP000229976"/>
    </source>
</evidence>
<dbReference type="AlphaFoldDB" id="A0A2G9YVD1"/>
<name>A0A2G9YVD1_9BACT</name>
<dbReference type="InterPro" id="IPR027417">
    <property type="entry name" value="P-loop_NTPase"/>
</dbReference>